<evidence type="ECO:0000256" key="10">
    <source>
        <dbReference type="HAMAP-Rule" id="MF_00097"/>
    </source>
</evidence>
<dbReference type="FunFam" id="3.20.20.70:FF:000096">
    <property type="entry name" value="Thiamine-phosphate synthase"/>
    <property type="match status" value="1"/>
</dbReference>
<feature type="binding site" evidence="10">
    <location>
        <position position="245"/>
    </location>
    <ligand>
        <name>4-amino-2-methyl-5-(diphosphooxymethyl)pyrimidine</name>
        <dbReference type="ChEBI" id="CHEBI:57841"/>
    </ligand>
</feature>
<evidence type="ECO:0000256" key="3">
    <source>
        <dbReference type="ARBA" id="ARBA00022679"/>
    </source>
</evidence>
<dbReference type="GO" id="GO:0009228">
    <property type="term" value="P:thiamine biosynthetic process"/>
    <property type="evidence" value="ECO:0007669"/>
    <property type="project" value="UniProtKB-KW"/>
</dbReference>
<dbReference type="HAMAP" id="MF_00097">
    <property type="entry name" value="TMP_synthase"/>
    <property type="match status" value="1"/>
</dbReference>
<dbReference type="GO" id="GO:0004789">
    <property type="term" value="F:thiamine-phosphate diphosphorylase activity"/>
    <property type="evidence" value="ECO:0007669"/>
    <property type="project" value="UniProtKB-UniRule"/>
</dbReference>
<protein>
    <recommendedName>
        <fullName evidence="10">Thiamine-phosphate synthase</fullName>
        <shortName evidence="10">TP synthase</shortName>
        <shortName evidence="10">TPS</shortName>
        <ecNumber evidence="10">2.5.1.3</ecNumber>
    </recommendedName>
    <alternativeName>
        <fullName evidence="10">Thiamine-phosphate pyrophosphorylase</fullName>
        <shortName evidence="10">TMP pyrophosphorylase</shortName>
        <shortName evidence="10">TMP-PPase</shortName>
    </alternativeName>
</protein>
<feature type="binding site" evidence="10">
    <location>
        <position position="227"/>
    </location>
    <ligand>
        <name>Mg(2+)</name>
        <dbReference type="ChEBI" id="CHEBI:18420"/>
    </ligand>
</feature>
<dbReference type="InterPro" id="IPR036206">
    <property type="entry name" value="ThiamineP_synth_sf"/>
</dbReference>
<dbReference type="EMBL" id="CP159373">
    <property type="protein sequence ID" value="XCN72537.1"/>
    <property type="molecule type" value="Genomic_DNA"/>
</dbReference>
<keyword evidence="3 10" id="KW-0808">Transferase</keyword>
<feature type="compositionally biased region" description="Polar residues" evidence="13">
    <location>
        <begin position="67"/>
        <end position="80"/>
    </location>
</feature>
<dbReference type="InterPro" id="IPR041397">
    <property type="entry name" value="ThiD2"/>
</dbReference>
<dbReference type="Pfam" id="PF02581">
    <property type="entry name" value="TMP-TENI"/>
    <property type="match status" value="1"/>
</dbReference>
<keyword evidence="4 10" id="KW-0479">Metal-binding</keyword>
<keyword evidence="5 10" id="KW-0460">Magnesium</keyword>
<feature type="binding site" evidence="10">
    <location>
        <position position="207"/>
    </location>
    <ligand>
        <name>4-amino-2-methyl-5-(diphosphooxymethyl)pyrimidine</name>
        <dbReference type="ChEBI" id="CHEBI:57841"/>
    </ligand>
</feature>
<feature type="binding site" evidence="10">
    <location>
        <position position="302"/>
    </location>
    <ligand>
        <name>2-[(2R,5Z)-2-carboxy-4-methylthiazol-5(2H)-ylidene]ethyl phosphate</name>
        <dbReference type="ChEBI" id="CHEBI:62899"/>
    </ligand>
</feature>
<feature type="domain" description="ThiD2" evidence="15">
    <location>
        <begin position="5"/>
        <end position="129"/>
    </location>
</feature>
<dbReference type="Gene3D" id="3.20.20.70">
    <property type="entry name" value="Aldolase class I"/>
    <property type="match status" value="1"/>
</dbReference>
<dbReference type="KEGG" id="eaj:Q3M24_19945"/>
<evidence type="ECO:0000256" key="9">
    <source>
        <dbReference type="ARBA" id="ARBA00047883"/>
    </source>
</evidence>
<feature type="binding site" evidence="10">
    <location>
        <begin position="173"/>
        <end position="177"/>
    </location>
    <ligand>
        <name>4-amino-2-methyl-5-(diphosphooxymethyl)pyrimidine</name>
        <dbReference type="ChEBI" id="CHEBI:57841"/>
    </ligand>
</feature>
<dbReference type="InterPro" id="IPR022998">
    <property type="entry name" value="ThiamineP_synth_TenI"/>
</dbReference>
<dbReference type="AlphaFoldDB" id="A0AAU8LUI7"/>
<evidence type="ECO:0000259" key="14">
    <source>
        <dbReference type="Pfam" id="PF02581"/>
    </source>
</evidence>
<feature type="binding site" evidence="10">
    <location>
        <position position="274"/>
    </location>
    <ligand>
        <name>4-amino-2-methyl-5-(diphosphooxymethyl)pyrimidine</name>
        <dbReference type="ChEBI" id="CHEBI:57841"/>
    </ligand>
</feature>
<gene>
    <name evidence="10 16" type="primary">thiE</name>
    <name evidence="16" type="ORF">Q3M24_19945</name>
</gene>
<comment type="function">
    <text evidence="1 10">Condenses 4-methyl-5-(beta-hydroxyethyl)thiazole monophosphate (THZ-P) and 2-methyl-4-amino-5-hydroxymethyl pyrimidine pyrophosphate (HMP-PP) to form thiamine monophosphate (TMP).</text>
</comment>
<dbReference type="PANTHER" id="PTHR20857">
    <property type="entry name" value="THIAMINE-PHOSPHATE PYROPHOSPHORYLASE"/>
    <property type="match status" value="1"/>
</dbReference>
<evidence type="ECO:0000313" key="16">
    <source>
        <dbReference type="EMBL" id="XCN72537.1"/>
    </source>
</evidence>
<proteinExistence type="inferred from homology"/>
<reference evidence="16" key="1">
    <citation type="journal article" date="2024" name="Syst. Appl. Microbiol.">
        <title>First single-strain enrichments of Electrothrix cable bacteria, description of E. aestuarii sp. nov. and E. rattekaaiensis sp. nov., and proposal of a cable bacteria taxonomy following the rules of the SeqCode.</title>
        <authorList>
            <person name="Plum-Jensen L.E."/>
            <person name="Schramm A."/>
            <person name="Marshall I.P.G."/>
        </authorList>
    </citation>
    <scope>NUCLEOTIDE SEQUENCE</scope>
    <source>
        <strain evidence="16">Rat1</strain>
    </source>
</reference>
<organism evidence="16">
    <name type="scientific">Candidatus Electrothrix aestuarii</name>
    <dbReference type="NCBI Taxonomy" id="3062594"/>
    <lineage>
        <taxon>Bacteria</taxon>
        <taxon>Pseudomonadati</taxon>
        <taxon>Thermodesulfobacteriota</taxon>
        <taxon>Desulfobulbia</taxon>
        <taxon>Desulfobulbales</taxon>
        <taxon>Desulfobulbaceae</taxon>
        <taxon>Candidatus Electrothrix</taxon>
    </lineage>
</organism>
<evidence type="ECO:0000256" key="6">
    <source>
        <dbReference type="ARBA" id="ARBA00022977"/>
    </source>
</evidence>
<dbReference type="CDD" id="cd00564">
    <property type="entry name" value="TMP_TenI"/>
    <property type="match status" value="1"/>
</dbReference>
<dbReference type="GO" id="GO:0005737">
    <property type="term" value="C:cytoplasm"/>
    <property type="evidence" value="ECO:0007669"/>
    <property type="project" value="TreeGrafter"/>
</dbReference>
<comment type="catalytic activity">
    <reaction evidence="7 10 11">
        <text>4-methyl-5-(2-phosphooxyethyl)-thiazole + 4-amino-2-methyl-5-(diphosphooxymethyl)pyrimidine + H(+) = thiamine phosphate + diphosphate</text>
        <dbReference type="Rhea" id="RHEA:22328"/>
        <dbReference type="ChEBI" id="CHEBI:15378"/>
        <dbReference type="ChEBI" id="CHEBI:33019"/>
        <dbReference type="ChEBI" id="CHEBI:37575"/>
        <dbReference type="ChEBI" id="CHEBI:57841"/>
        <dbReference type="ChEBI" id="CHEBI:58296"/>
        <dbReference type="EC" id="2.5.1.3"/>
    </reaction>
</comment>
<dbReference type="PANTHER" id="PTHR20857:SF15">
    <property type="entry name" value="THIAMINE-PHOSPHATE SYNTHASE"/>
    <property type="match status" value="1"/>
</dbReference>
<evidence type="ECO:0000256" key="11">
    <source>
        <dbReference type="RuleBase" id="RU003826"/>
    </source>
</evidence>
<comment type="catalytic activity">
    <reaction evidence="8 10 11">
        <text>2-(2-carboxy-4-methylthiazol-5-yl)ethyl phosphate + 4-amino-2-methyl-5-(diphosphooxymethyl)pyrimidine + 2 H(+) = thiamine phosphate + CO2 + diphosphate</text>
        <dbReference type="Rhea" id="RHEA:47848"/>
        <dbReference type="ChEBI" id="CHEBI:15378"/>
        <dbReference type="ChEBI" id="CHEBI:16526"/>
        <dbReference type="ChEBI" id="CHEBI:33019"/>
        <dbReference type="ChEBI" id="CHEBI:37575"/>
        <dbReference type="ChEBI" id="CHEBI:57841"/>
        <dbReference type="ChEBI" id="CHEBI:62890"/>
        <dbReference type="EC" id="2.5.1.3"/>
    </reaction>
</comment>
<dbReference type="Pfam" id="PF17792">
    <property type="entry name" value="ThiD2"/>
    <property type="match status" value="1"/>
</dbReference>
<dbReference type="GO" id="GO:0000287">
    <property type="term" value="F:magnesium ion binding"/>
    <property type="evidence" value="ECO:0007669"/>
    <property type="project" value="UniProtKB-UniRule"/>
</dbReference>
<evidence type="ECO:0000256" key="1">
    <source>
        <dbReference type="ARBA" id="ARBA00003814"/>
    </source>
</evidence>
<accession>A0AAU8LUI7</accession>
<feature type="domain" description="Thiamine phosphate synthase/TenI" evidence="14">
    <location>
        <begin position="144"/>
        <end position="325"/>
    </location>
</feature>
<evidence type="ECO:0000256" key="2">
    <source>
        <dbReference type="ARBA" id="ARBA00005165"/>
    </source>
</evidence>
<evidence type="ECO:0000256" key="7">
    <source>
        <dbReference type="ARBA" id="ARBA00047334"/>
    </source>
</evidence>
<reference evidence="16" key="2">
    <citation type="submission" date="2024-06" db="EMBL/GenBank/DDBJ databases">
        <authorList>
            <person name="Plum-Jensen L.E."/>
            <person name="Schramm A."/>
            <person name="Marshall I.P.G."/>
        </authorList>
    </citation>
    <scope>NUCLEOTIDE SEQUENCE</scope>
    <source>
        <strain evidence="16">Rat1</strain>
    </source>
</reference>
<dbReference type="InterPro" id="IPR034291">
    <property type="entry name" value="TMP_synthase"/>
</dbReference>
<dbReference type="SUPFAM" id="SSF51391">
    <property type="entry name" value="Thiamin phosphate synthase"/>
    <property type="match status" value="1"/>
</dbReference>
<feature type="binding site" evidence="10">
    <location>
        <begin position="322"/>
        <end position="323"/>
    </location>
    <ligand>
        <name>2-[(2R,5Z)-2-carboxy-4-methylthiazol-5(2H)-ylidene]ethyl phosphate</name>
        <dbReference type="ChEBI" id="CHEBI:62899"/>
    </ligand>
</feature>
<evidence type="ECO:0000256" key="13">
    <source>
        <dbReference type="SAM" id="MobiDB-lite"/>
    </source>
</evidence>
<dbReference type="GO" id="GO:0009229">
    <property type="term" value="P:thiamine diphosphate biosynthetic process"/>
    <property type="evidence" value="ECO:0007669"/>
    <property type="project" value="UniProtKB-UniRule"/>
</dbReference>
<feature type="binding site" evidence="10">
    <location>
        <begin position="271"/>
        <end position="273"/>
    </location>
    <ligand>
        <name>2-[(2R,5Z)-2-carboxy-4-methylthiazol-5(2H)-ylidene]ethyl phosphate</name>
        <dbReference type="ChEBI" id="CHEBI:62899"/>
    </ligand>
</feature>
<comment type="pathway">
    <text evidence="2 10 12">Cofactor biosynthesis; thiamine diphosphate biosynthesis; thiamine phosphate from 4-amino-2-methyl-5-diphosphomethylpyrimidine and 4-methyl-5-(2-phosphoethyl)-thiazole: step 1/1.</text>
</comment>
<comment type="cofactor">
    <cofactor evidence="10">
        <name>Mg(2+)</name>
        <dbReference type="ChEBI" id="CHEBI:18420"/>
    </cofactor>
    <text evidence="10">Binds 1 Mg(2+) ion per subunit.</text>
</comment>
<evidence type="ECO:0000256" key="8">
    <source>
        <dbReference type="ARBA" id="ARBA00047851"/>
    </source>
</evidence>
<name>A0AAU8LUI7_9BACT</name>
<comment type="catalytic activity">
    <reaction evidence="9 10 11">
        <text>2-[(2R,5Z)-2-carboxy-4-methylthiazol-5(2H)-ylidene]ethyl phosphate + 4-amino-2-methyl-5-(diphosphooxymethyl)pyrimidine + 2 H(+) = thiamine phosphate + CO2 + diphosphate</text>
        <dbReference type="Rhea" id="RHEA:47844"/>
        <dbReference type="ChEBI" id="CHEBI:15378"/>
        <dbReference type="ChEBI" id="CHEBI:16526"/>
        <dbReference type="ChEBI" id="CHEBI:33019"/>
        <dbReference type="ChEBI" id="CHEBI:37575"/>
        <dbReference type="ChEBI" id="CHEBI:57841"/>
        <dbReference type="ChEBI" id="CHEBI:62899"/>
        <dbReference type="EC" id="2.5.1.3"/>
    </reaction>
</comment>
<feature type="binding site" evidence="10">
    <location>
        <position position="208"/>
    </location>
    <ligand>
        <name>Mg(2+)</name>
        <dbReference type="ChEBI" id="CHEBI:18420"/>
    </ligand>
</feature>
<sequence>MNKNRLLDANINRSAEGLRVLEDIARFSLDNQRLSSAIRSLRHRVRDLFKGREHSLLSARNSAADVGQTTSQLDTSSDQRNGLRDTVLSNFKRVQEASRTIEEILKTQGEYRTGKMVEELRFSVYELEAELMSFFRRQLPAGIYGILGEKFSLGRSNVQVAQEMVDAGIAVLQYREKLKDKSIKAIYEECLAIRQITRDAGVPFIINDYADIALMVEADGIHQGQDDIPIKALRKIAPDMILGCSTHSPEQACQAIADGADYIGVGPIFTTQTKEDVCAAVGLEYLDYVATHHDIPFVAIGGIKRNNLAQVLERGAKTVCLVTEIIGAEDIGKRIKEIQEIFNAGEEI</sequence>
<dbReference type="InterPro" id="IPR013785">
    <property type="entry name" value="Aldolase_TIM"/>
</dbReference>
<evidence type="ECO:0000256" key="12">
    <source>
        <dbReference type="RuleBase" id="RU004253"/>
    </source>
</evidence>
<evidence type="ECO:0000256" key="5">
    <source>
        <dbReference type="ARBA" id="ARBA00022842"/>
    </source>
</evidence>
<feature type="region of interest" description="Disordered" evidence="13">
    <location>
        <begin position="60"/>
        <end position="80"/>
    </location>
</feature>
<keyword evidence="6 10" id="KW-0784">Thiamine biosynthesis</keyword>
<evidence type="ECO:0000259" key="15">
    <source>
        <dbReference type="Pfam" id="PF17792"/>
    </source>
</evidence>
<dbReference type="EC" id="2.5.1.3" evidence="10"/>
<evidence type="ECO:0000256" key="4">
    <source>
        <dbReference type="ARBA" id="ARBA00022723"/>
    </source>
</evidence>
<comment type="similarity">
    <text evidence="10 11">Belongs to the thiamine-phosphate synthase family.</text>
</comment>
<dbReference type="NCBIfam" id="TIGR00693">
    <property type="entry name" value="thiE"/>
    <property type="match status" value="1"/>
</dbReference>